<dbReference type="AlphaFoldDB" id="A0A5C5VF72"/>
<organism evidence="1 2">
    <name type="scientific">Posidoniimonas corsicana</name>
    <dbReference type="NCBI Taxonomy" id="1938618"/>
    <lineage>
        <taxon>Bacteria</taxon>
        <taxon>Pseudomonadati</taxon>
        <taxon>Planctomycetota</taxon>
        <taxon>Planctomycetia</taxon>
        <taxon>Pirellulales</taxon>
        <taxon>Lacipirellulaceae</taxon>
        <taxon>Posidoniimonas</taxon>
    </lineage>
</organism>
<dbReference type="OrthoDB" id="250042at2"/>
<reference evidence="1 2" key="1">
    <citation type="submission" date="2019-02" db="EMBL/GenBank/DDBJ databases">
        <title>Deep-cultivation of Planctomycetes and their phenomic and genomic characterization uncovers novel biology.</title>
        <authorList>
            <person name="Wiegand S."/>
            <person name="Jogler M."/>
            <person name="Boedeker C."/>
            <person name="Pinto D."/>
            <person name="Vollmers J."/>
            <person name="Rivas-Marin E."/>
            <person name="Kohn T."/>
            <person name="Peeters S.H."/>
            <person name="Heuer A."/>
            <person name="Rast P."/>
            <person name="Oberbeckmann S."/>
            <person name="Bunk B."/>
            <person name="Jeske O."/>
            <person name="Meyerdierks A."/>
            <person name="Storesund J.E."/>
            <person name="Kallscheuer N."/>
            <person name="Luecker S."/>
            <person name="Lage O.M."/>
            <person name="Pohl T."/>
            <person name="Merkel B.J."/>
            <person name="Hornburger P."/>
            <person name="Mueller R.-W."/>
            <person name="Bruemmer F."/>
            <person name="Labrenz M."/>
            <person name="Spormann A.M."/>
            <person name="Op Den Camp H."/>
            <person name="Overmann J."/>
            <person name="Amann R."/>
            <person name="Jetten M.S.M."/>
            <person name="Mascher T."/>
            <person name="Medema M.H."/>
            <person name="Devos D.P."/>
            <person name="Kaster A.-K."/>
            <person name="Ovreas L."/>
            <person name="Rohde M."/>
            <person name="Galperin M.Y."/>
            <person name="Jogler C."/>
        </authorList>
    </citation>
    <scope>NUCLEOTIDE SEQUENCE [LARGE SCALE GENOMIC DNA]</scope>
    <source>
        <strain evidence="1 2">KOR34</strain>
    </source>
</reference>
<evidence type="ECO:0000313" key="2">
    <source>
        <dbReference type="Proteomes" id="UP000316714"/>
    </source>
</evidence>
<proteinExistence type="predicted"/>
<name>A0A5C5VF72_9BACT</name>
<comment type="caution">
    <text evidence="1">The sequence shown here is derived from an EMBL/GenBank/DDBJ whole genome shotgun (WGS) entry which is preliminary data.</text>
</comment>
<sequence length="247" mass="27944">MNPYASLADDFYVNMNLNTEMELSNSRETLLHFAEQMQRKYPEMRNFYGRDKGDFVLEGDKDSGVYRWCSLEPRRVASGHVNPDNVQTAYEQHVHALELAPYGLSISGLDCEALDFLMGFDFNYRGNHNALVAEAIGVPPGFAKATQMPGASFINFEPNLTFAVDEDCRLQCRLSVENRTTPYHIRTGEFQEEQLSVYVTARRYGSLDPGMTFVDALKQLKKLCLEVVDDYVAGEVLEPLARAIAME</sequence>
<protein>
    <submittedName>
        <fullName evidence="1">Uncharacterized protein</fullName>
    </submittedName>
</protein>
<dbReference type="Proteomes" id="UP000316714">
    <property type="component" value="Unassembled WGS sequence"/>
</dbReference>
<evidence type="ECO:0000313" key="1">
    <source>
        <dbReference type="EMBL" id="TWT36335.1"/>
    </source>
</evidence>
<dbReference type="EMBL" id="SIHJ01000001">
    <property type="protein sequence ID" value="TWT36335.1"/>
    <property type="molecule type" value="Genomic_DNA"/>
</dbReference>
<accession>A0A5C5VF72</accession>
<dbReference type="RefSeq" id="WP_146563159.1">
    <property type="nucleotide sequence ID" value="NZ_SIHJ01000001.1"/>
</dbReference>
<gene>
    <name evidence="1" type="ORF">KOR34_12400</name>
</gene>
<keyword evidence="2" id="KW-1185">Reference proteome</keyword>